<dbReference type="InterPro" id="IPR029032">
    <property type="entry name" value="AhpD-like"/>
</dbReference>
<name>A0AAJ2N2S1_9BACL</name>
<dbReference type="AlphaFoldDB" id="A0AAJ2N2S1"/>
<proteinExistence type="predicted"/>
<sequence>MATERYQRGWDRLKEVDGEAGEHVIESLSGIAPELGQYIIEFAFGDIYSREGLDLKQRQLVTLASLTTQGGCEPQLHVHIRAALHVGLAPNEIIEAMIHCVPYTGFPRVLNAIFTAKRIFEEQQISNVPL</sequence>
<dbReference type="Gene3D" id="1.20.1290.10">
    <property type="entry name" value="AhpD-like"/>
    <property type="match status" value="1"/>
</dbReference>
<dbReference type="RefSeq" id="WP_315744532.1">
    <property type="nucleotide sequence ID" value="NZ_JAVYAA010000001.1"/>
</dbReference>
<feature type="domain" description="Carboxymuconolactone decarboxylase-like" evidence="1">
    <location>
        <begin position="33"/>
        <end position="114"/>
    </location>
</feature>
<dbReference type="Proteomes" id="UP001250538">
    <property type="component" value="Unassembled WGS sequence"/>
</dbReference>
<organism evidence="2 3">
    <name type="scientific">Paenibacillus suaedae</name>
    <dbReference type="NCBI Taxonomy" id="3077233"/>
    <lineage>
        <taxon>Bacteria</taxon>
        <taxon>Bacillati</taxon>
        <taxon>Bacillota</taxon>
        <taxon>Bacilli</taxon>
        <taxon>Bacillales</taxon>
        <taxon>Paenibacillaceae</taxon>
        <taxon>Paenibacillus</taxon>
    </lineage>
</organism>
<keyword evidence="3" id="KW-1185">Reference proteome</keyword>
<reference evidence="3" key="1">
    <citation type="submission" date="2023-09" db="EMBL/GenBank/DDBJ databases">
        <title>Paenibacillus sp. chi10 Genome sequencing and assembly.</title>
        <authorList>
            <person name="Kim I."/>
        </authorList>
    </citation>
    <scope>NUCLEOTIDE SEQUENCE [LARGE SCALE GENOMIC DNA]</scope>
    <source>
        <strain evidence="3">chi10</strain>
    </source>
</reference>
<dbReference type="PANTHER" id="PTHR33570:SF10">
    <property type="entry name" value="GAMMA-CARBOXYMUCONOLACTONE DECARBOXYLASE"/>
    <property type="match status" value="1"/>
</dbReference>
<dbReference type="InterPro" id="IPR003779">
    <property type="entry name" value="CMD-like"/>
</dbReference>
<evidence type="ECO:0000259" key="1">
    <source>
        <dbReference type="Pfam" id="PF02627"/>
    </source>
</evidence>
<accession>A0AAJ2N2S1</accession>
<dbReference type="SUPFAM" id="SSF69118">
    <property type="entry name" value="AhpD-like"/>
    <property type="match status" value="1"/>
</dbReference>
<evidence type="ECO:0000313" key="2">
    <source>
        <dbReference type="EMBL" id="MDT8974986.1"/>
    </source>
</evidence>
<gene>
    <name evidence="2" type="ORF">RQP50_01875</name>
</gene>
<evidence type="ECO:0000313" key="3">
    <source>
        <dbReference type="Proteomes" id="UP001250538"/>
    </source>
</evidence>
<dbReference type="GO" id="GO:0051920">
    <property type="term" value="F:peroxiredoxin activity"/>
    <property type="evidence" value="ECO:0007669"/>
    <property type="project" value="InterPro"/>
</dbReference>
<protein>
    <submittedName>
        <fullName evidence="2">Carboxymuconolactone decarboxylase family protein</fullName>
    </submittedName>
</protein>
<dbReference type="EMBL" id="JAVYAA010000001">
    <property type="protein sequence ID" value="MDT8974986.1"/>
    <property type="molecule type" value="Genomic_DNA"/>
</dbReference>
<comment type="caution">
    <text evidence="2">The sequence shown here is derived from an EMBL/GenBank/DDBJ whole genome shotgun (WGS) entry which is preliminary data.</text>
</comment>
<dbReference type="InterPro" id="IPR052512">
    <property type="entry name" value="4CMD/NDH-1_regulator"/>
</dbReference>
<dbReference type="Pfam" id="PF02627">
    <property type="entry name" value="CMD"/>
    <property type="match status" value="1"/>
</dbReference>
<dbReference type="PANTHER" id="PTHR33570">
    <property type="entry name" value="4-CARBOXYMUCONOLACTONE DECARBOXYLASE FAMILY PROTEIN"/>
    <property type="match status" value="1"/>
</dbReference>